<organism evidence="1 2">
    <name type="scientific">Salinicoccus sesuvii</name>
    <dbReference type="NCBI Taxonomy" id="868281"/>
    <lineage>
        <taxon>Bacteria</taxon>
        <taxon>Bacillati</taxon>
        <taxon>Bacillota</taxon>
        <taxon>Bacilli</taxon>
        <taxon>Bacillales</taxon>
        <taxon>Staphylococcaceae</taxon>
        <taxon>Salinicoccus</taxon>
    </lineage>
</organism>
<gene>
    <name evidence="1" type="ORF">ACFOEO_01110</name>
</gene>
<evidence type="ECO:0000313" key="1">
    <source>
        <dbReference type="EMBL" id="MFC3387207.1"/>
    </source>
</evidence>
<protein>
    <recommendedName>
        <fullName evidence="3">DUF5067 domain-containing protein</fullName>
    </recommendedName>
</protein>
<name>A0ABV7N230_9STAP</name>
<proteinExistence type="predicted"/>
<evidence type="ECO:0000313" key="2">
    <source>
        <dbReference type="Proteomes" id="UP001595637"/>
    </source>
</evidence>
<sequence length="207" mass="23540">MKKMSLCIITVLIVLTGCGNERNSIETISLSDRESHLANALAEITFAYELEHKNLENPHLNIWVEEYNYGEKQEEDLLSHGLVRTEKSENEHLYFLIQETGEESEKRTMSIIRIDGENTGSSSSMYDVILDKEGIDAWTYNNEINDADFSNQQAVVIGIIQYADVNTNITGFIPEVINDGSRSAEEVFKDNPVTYLLKAQFSSEYRD</sequence>
<dbReference type="RefSeq" id="WP_380650799.1">
    <property type="nucleotide sequence ID" value="NZ_JBHRVQ010000001.1"/>
</dbReference>
<dbReference type="PROSITE" id="PS51257">
    <property type="entry name" value="PROKAR_LIPOPROTEIN"/>
    <property type="match status" value="1"/>
</dbReference>
<keyword evidence="2" id="KW-1185">Reference proteome</keyword>
<dbReference type="EMBL" id="JBHRVQ010000001">
    <property type="protein sequence ID" value="MFC3387207.1"/>
    <property type="molecule type" value="Genomic_DNA"/>
</dbReference>
<reference evidence="2" key="1">
    <citation type="journal article" date="2019" name="Int. J. Syst. Evol. Microbiol.">
        <title>The Global Catalogue of Microorganisms (GCM) 10K type strain sequencing project: providing services to taxonomists for standard genome sequencing and annotation.</title>
        <authorList>
            <consortium name="The Broad Institute Genomics Platform"/>
            <consortium name="The Broad Institute Genome Sequencing Center for Infectious Disease"/>
            <person name="Wu L."/>
            <person name="Ma J."/>
        </authorList>
    </citation>
    <scope>NUCLEOTIDE SEQUENCE [LARGE SCALE GENOMIC DNA]</scope>
    <source>
        <strain evidence="2">CCM 7756</strain>
    </source>
</reference>
<comment type="caution">
    <text evidence="1">The sequence shown here is derived from an EMBL/GenBank/DDBJ whole genome shotgun (WGS) entry which is preliminary data.</text>
</comment>
<evidence type="ECO:0008006" key="3">
    <source>
        <dbReference type="Google" id="ProtNLM"/>
    </source>
</evidence>
<dbReference type="Proteomes" id="UP001595637">
    <property type="component" value="Unassembled WGS sequence"/>
</dbReference>
<accession>A0ABV7N230</accession>